<evidence type="ECO:0000313" key="2">
    <source>
        <dbReference type="EMBL" id="QDX25830.1"/>
    </source>
</evidence>
<organism evidence="2 3">
    <name type="scientific">Sphingomonas suaedae</name>
    <dbReference type="NCBI Taxonomy" id="2599297"/>
    <lineage>
        <taxon>Bacteria</taxon>
        <taxon>Pseudomonadati</taxon>
        <taxon>Pseudomonadota</taxon>
        <taxon>Alphaproteobacteria</taxon>
        <taxon>Sphingomonadales</taxon>
        <taxon>Sphingomonadaceae</taxon>
        <taxon>Sphingomonas</taxon>
    </lineage>
</organism>
<dbReference type="SUPFAM" id="SSF48452">
    <property type="entry name" value="TPR-like"/>
    <property type="match status" value="1"/>
</dbReference>
<name>A0A518REE8_9SPHN</name>
<dbReference type="KEGG" id="ssua:FPZ54_07205"/>
<feature type="chain" id="PRO_5021885016" evidence="1">
    <location>
        <begin position="17"/>
        <end position="527"/>
    </location>
</feature>
<protein>
    <submittedName>
        <fullName evidence="2">Tetratricopeptide repeat protein</fullName>
    </submittedName>
</protein>
<reference evidence="2 3" key="1">
    <citation type="submission" date="2019-07" db="EMBL/GenBank/DDBJ databases">
        <title>Sphingomonas alkalisoli sp. nov., isolated from rhizosphere soil of Suaedae salsa.</title>
        <authorList>
            <person name="Zhang H."/>
            <person name="Xu L."/>
            <person name="Zhang J.-X."/>
            <person name="Sun J.-Q."/>
        </authorList>
    </citation>
    <scope>NUCLEOTIDE SEQUENCE [LARGE SCALE GENOMIC DNA]</scope>
    <source>
        <strain evidence="2 3">XS-10</strain>
    </source>
</reference>
<dbReference type="Gene3D" id="1.25.40.10">
    <property type="entry name" value="Tetratricopeptide repeat domain"/>
    <property type="match status" value="2"/>
</dbReference>
<proteinExistence type="predicted"/>
<dbReference type="InterPro" id="IPR011990">
    <property type="entry name" value="TPR-like_helical_dom_sf"/>
</dbReference>
<sequence>MRALLPLLVLATPAVAAQRAPVPPRATLTQLEVAHDRCKATAPKGDRCLDLQLALARALIPTDPDRAARIADQARRDVNAAMEARTAPLRPLHEKAEAGTITPAEQAEIDRVGALNAPLWLEMADIAEIEGDAGVRGGTAFYRMSAARYGTAVSIWRNDGTTPAHMRAQFRAAAKLIDSYIDSPGIAEGLPLARQALIDVTRAYGPDDPATARIVLSLADVLTGMGQTAEAEPLYDRALKGLATQPPDVLLDARARKARFLAAMDRTEAAEKLHRAVITDLLDGGGDPDRLVRAYLDLTPLVDPGEGLALTSAALDLRRKQFGDQHVQTARAKVAYARLLDGYQRFGEADTLWREAIPVLERHLRLTHPETATAYLDWGSTLLGVRDIPAAQAAFGTARKALQEAFGKRHPLVGRAMMFEAMVLTREGKGDPFGMMREAVEIVRETRAATHYERVQAELAYAAMLLYGRRDAAAALAQVRIVTRAGLERAAAYRDFGTKAQREMRDFSGIFALQVRAAWETAAQQKP</sequence>
<dbReference type="Proteomes" id="UP000318055">
    <property type="component" value="Chromosome"/>
</dbReference>
<keyword evidence="3" id="KW-1185">Reference proteome</keyword>
<dbReference type="InterPro" id="IPR053137">
    <property type="entry name" value="NLR-like"/>
</dbReference>
<keyword evidence="1" id="KW-0732">Signal</keyword>
<feature type="signal peptide" evidence="1">
    <location>
        <begin position="1"/>
        <end position="16"/>
    </location>
</feature>
<dbReference type="RefSeq" id="WP_145846061.1">
    <property type="nucleotide sequence ID" value="NZ_CP042239.1"/>
</dbReference>
<dbReference type="OrthoDB" id="9801841at2"/>
<dbReference type="Pfam" id="PF13424">
    <property type="entry name" value="TPR_12"/>
    <property type="match status" value="1"/>
</dbReference>
<evidence type="ECO:0000256" key="1">
    <source>
        <dbReference type="SAM" id="SignalP"/>
    </source>
</evidence>
<dbReference type="PANTHER" id="PTHR46082">
    <property type="entry name" value="ATP/GTP-BINDING PROTEIN-RELATED"/>
    <property type="match status" value="1"/>
</dbReference>
<dbReference type="AlphaFoldDB" id="A0A518REE8"/>
<dbReference type="PANTHER" id="PTHR46082:SF6">
    <property type="entry name" value="AAA+ ATPASE DOMAIN-CONTAINING PROTEIN-RELATED"/>
    <property type="match status" value="1"/>
</dbReference>
<dbReference type="EMBL" id="CP042239">
    <property type="protein sequence ID" value="QDX25830.1"/>
    <property type="molecule type" value="Genomic_DNA"/>
</dbReference>
<evidence type="ECO:0000313" key="3">
    <source>
        <dbReference type="Proteomes" id="UP000318055"/>
    </source>
</evidence>
<gene>
    <name evidence="2" type="ORF">FPZ54_07205</name>
</gene>
<accession>A0A518REE8</accession>